<dbReference type="NCBIfam" id="TIGR00492">
    <property type="entry name" value="alr"/>
    <property type="match status" value="1"/>
</dbReference>
<dbReference type="InterPro" id="IPR029066">
    <property type="entry name" value="PLP-binding_barrel"/>
</dbReference>
<dbReference type="PANTHER" id="PTHR30511:SF0">
    <property type="entry name" value="ALANINE RACEMASE, CATABOLIC-RELATED"/>
    <property type="match status" value="1"/>
</dbReference>
<dbReference type="HAMAP" id="MF_01201">
    <property type="entry name" value="Ala_racemase"/>
    <property type="match status" value="1"/>
</dbReference>
<dbReference type="CDD" id="cd00430">
    <property type="entry name" value="PLPDE_III_AR"/>
    <property type="match status" value="1"/>
</dbReference>
<gene>
    <name evidence="6" type="primary">alr</name>
    <name evidence="6" type="ORF">H9661_04475</name>
</gene>
<comment type="function">
    <text evidence="4">Catalyzes the interconversion of L-alanine and D-alanine. May also act on other amino acids.</text>
</comment>
<evidence type="ECO:0000256" key="2">
    <source>
        <dbReference type="ARBA" id="ARBA00022898"/>
    </source>
</evidence>
<dbReference type="InterPro" id="IPR011079">
    <property type="entry name" value="Ala_racemase_C"/>
</dbReference>
<comment type="similarity">
    <text evidence="4">Belongs to the alanine racemase family.</text>
</comment>
<comment type="caution">
    <text evidence="6">The sequence shown here is derived from an EMBL/GenBank/DDBJ whole genome shotgun (WGS) entry which is preliminary data.</text>
</comment>
<proteinExistence type="inferred from homology"/>
<dbReference type="PANTHER" id="PTHR30511">
    <property type="entry name" value="ALANINE RACEMASE"/>
    <property type="match status" value="1"/>
</dbReference>
<keyword evidence="7" id="KW-1185">Reference proteome</keyword>
<accession>A0ABR8PR13</accession>
<dbReference type="RefSeq" id="WP_191767804.1">
    <property type="nucleotide sequence ID" value="NZ_JACSRA010000005.1"/>
</dbReference>
<evidence type="ECO:0000256" key="4">
    <source>
        <dbReference type="HAMAP-Rule" id="MF_01201"/>
    </source>
</evidence>
<evidence type="ECO:0000256" key="1">
    <source>
        <dbReference type="ARBA" id="ARBA00001933"/>
    </source>
</evidence>
<dbReference type="SMART" id="SM01005">
    <property type="entry name" value="Ala_racemase_C"/>
    <property type="match status" value="1"/>
</dbReference>
<name>A0ABR8PR13_9CLOT</name>
<dbReference type="Pfam" id="PF00842">
    <property type="entry name" value="Ala_racemase_C"/>
    <property type="match status" value="1"/>
</dbReference>
<feature type="binding site" evidence="4">
    <location>
        <position position="158"/>
    </location>
    <ligand>
        <name>substrate</name>
    </ligand>
</feature>
<dbReference type="InterPro" id="IPR000821">
    <property type="entry name" value="Ala_racemase"/>
</dbReference>
<feature type="binding site" evidence="4">
    <location>
        <position position="332"/>
    </location>
    <ligand>
        <name>substrate</name>
    </ligand>
</feature>
<evidence type="ECO:0000313" key="6">
    <source>
        <dbReference type="EMBL" id="MBD7910611.1"/>
    </source>
</evidence>
<feature type="domain" description="Alanine racemase C-terminal" evidence="5">
    <location>
        <begin position="267"/>
        <end position="392"/>
    </location>
</feature>
<comment type="pathway">
    <text evidence="4">Amino-acid biosynthesis; D-alanine biosynthesis; D-alanine from L-alanine: step 1/1.</text>
</comment>
<evidence type="ECO:0000313" key="7">
    <source>
        <dbReference type="Proteomes" id="UP000627781"/>
    </source>
</evidence>
<dbReference type="EMBL" id="JACSRA010000005">
    <property type="protein sequence ID" value="MBD7910611.1"/>
    <property type="molecule type" value="Genomic_DNA"/>
</dbReference>
<dbReference type="Proteomes" id="UP000627781">
    <property type="component" value="Unassembled WGS sequence"/>
</dbReference>
<keyword evidence="2 4" id="KW-0663">Pyridoxal phosphate</keyword>
<evidence type="ECO:0000259" key="5">
    <source>
        <dbReference type="SMART" id="SM01005"/>
    </source>
</evidence>
<protein>
    <recommendedName>
        <fullName evidence="4">Alanine racemase</fullName>
        <ecNumber evidence="4">5.1.1.1</ecNumber>
    </recommendedName>
</protein>
<organism evidence="6 7">
    <name type="scientific">Clostridium cibarium</name>
    <dbReference type="NCBI Taxonomy" id="2762247"/>
    <lineage>
        <taxon>Bacteria</taxon>
        <taxon>Bacillati</taxon>
        <taxon>Bacillota</taxon>
        <taxon>Clostridia</taxon>
        <taxon>Eubacteriales</taxon>
        <taxon>Clostridiaceae</taxon>
        <taxon>Clostridium</taxon>
    </lineage>
</organism>
<feature type="active site" description="Proton acceptor; specific for L-alanine" evidence="4">
    <location>
        <position position="288"/>
    </location>
</feature>
<evidence type="ECO:0000256" key="3">
    <source>
        <dbReference type="ARBA" id="ARBA00023235"/>
    </source>
</evidence>
<dbReference type="SUPFAM" id="SSF50621">
    <property type="entry name" value="Alanine racemase C-terminal domain-like"/>
    <property type="match status" value="1"/>
</dbReference>
<dbReference type="GO" id="GO:0008784">
    <property type="term" value="F:alanine racemase activity"/>
    <property type="evidence" value="ECO:0007669"/>
    <property type="project" value="UniProtKB-EC"/>
</dbReference>
<feature type="active site" description="Proton acceptor; specific for D-alanine" evidence="4">
    <location>
        <position position="60"/>
    </location>
</feature>
<dbReference type="InterPro" id="IPR009006">
    <property type="entry name" value="Ala_racemase/Decarboxylase_C"/>
</dbReference>
<dbReference type="PRINTS" id="PR00992">
    <property type="entry name" value="ALARACEMASE"/>
</dbReference>
<dbReference type="EC" id="5.1.1.1" evidence="4"/>
<comment type="cofactor">
    <cofactor evidence="1 4">
        <name>pyridoxal 5'-phosphate</name>
        <dbReference type="ChEBI" id="CHEBI:597326"/>
    </cofactor>
</comment>
<sequence length="394" mass="44613">MKDKIIYNLTKSIEVDKKDDLNHTIPEVNQIYINLSQLKRNFNILRSLINPDTKFMAVLKGDACGHGMIPIANELINYKCDAFGVARLSEALTLREANIEIPIMLLSPIMPSQVSWVIRYNIIPMVDNAEVVKALDKWASEKNKIVNVHVKINTGLNRYGVNPKEALNFIREIHESYSHVTVGGIYTHFQNPENDEEFTHKQIECFNNVLSQLEKQDLRPKIVHAAGTTGIIKYPEAHYNMVRCGIGLYGLEHAKGEKNYPEGINPLITLKGRIIKIRTIKAGDRGGYGNKFIAKRDSIVAVIDSGYGDGVSYGWKEVLIAGKRVSVVNYFMDGLLVDISGLEETVRIFDEAIIIGNQGCENISWLEACEHIGSYPEEQIQRMTERVPRKYFYE</sequence>
<dbReference type="InterPro" id="IPR001608">
    <property type="entry name" value="Ala_racemase_N"/>
</dbReference>
<feature type="modified residue" description="N6-(pyridoxal phosphate)lysine" evidence="4">
    <location>
        <position position="60"/>
    </location>
</feature>
<dbReference type="Gene3D" id="2.40.37.10">
    <property type="entry name" value="Lyase, Ornithine Decarboxylase, Chain A, domain 1"/>
    <property type="match status" value="1"/>
</dbReference>
<comment type="catalytic activity">
    <reaction evidence="4">
        <text>L-alanine = D-alanine</text>
        <dbReference type="Rhea" id="RHEA:20249"/>
        <dbReference type="ChEBI" id="CHEBI:57416"/>
        <dbReference type="ChEBI" id="CHEBI:57972"/>
        <dbReference type="EC" id="5.1.1.1"/>
    </reaction>
</comment>
<keyword evidence="3 4" id="KW-0413">Isomerase</keyword>
<dbReference type="Pfam" id="PF01168">
    <property type="entry name" value="Ala_racemase_N"/>
    <property type="match status" value="1"/>
</dbReference>
<dbReference type="Gene3D" id="3.20.20.10">
    <property type="entry name" value="Alanine racemase"/>
    <property type="match status" value="1"/>
</dbReference>
<dbReference type="SUPFAM" id="SSF51419">
    <property type="entry name" value="PLP-binding barrel"/>
    <property type="match status" value="1"/>
</dbReference>
<reference evidence="6 7" key="1">
    <citation type="submission" date="2020-08" db="EMBL/GenBank/DDBJ databases">
        <title>A Genomic Blueprint of the Chicken Gut Microbiome.</title>
        <authorList>
            <person name="Gilroy R."/>
            <person name="Ravi A."/>
            <person name="Getino M."/>
            <person name="Pursley I."/>
            <person name="Horton D.L."/>
            <person name="Alikhan N.-F."/>
            <person name="Baker D."/>
            <person name="Gharbi K."/>
            <person name="Hall N."/>
            <person name="Watson M."/>
            <person name="Adriaenssens E.M."/>
            <person name="Foster-Nyarko E."/>
            <person name="Jarju S."/>
            <person name="Secka A."/>
            <person name="Antonio M."/>
            <person name="Oren A."/>
            <person name="Chaudhuri R."/>
            <person name="La Ragione R.M."/>
            <person name="Hildebrand F."/>
            <person name="Pallen M.J."/>
        </authorList>
    </citation>
    <scope>NUCLEOTIDE SEQUENCE [LARGE SCALE GENOMIC DNA]</scope>
    <source>
        <strain evidence="6 7">Sa3CVN1</strain>
    </source>
</reference>